<dbReference type="InterPro" id="IPR002942">
    <property type="entry name" value="S4_RNA-bd"/>
</dbReference>
<dbReference type="EMBL" id="SMZO01000002">
    <property type="protein sequence ID" value="TDL91335.1"/>
    <property type="molecule type" value="Genomic_DNA"/>
</dbReference>
<evidence type="ECO:0000256" key="2">
    <source>
        <dbReference type="SAM" id="MobiDB-lite"/>
    </source>
</evidence>
<evidence type="ECO:0000259" key="3">
    <source>
        <dbReference type="SMART" id="SM00363"/>
    </source>
</evidence>
<dbReference type="SUPFAM" id="SSF55174">
    <property type="entry name" value="Alpha-L RNA-binding motif"/>
    <property type="match status" value="1"/>
</dbReference>
<gene>
    <name evidence="4" type="ORF">E2L05_01375</name>
</gene>
<evidence type="ECO:0000313" key="4">
    <source>
        <dbReference type="EMBL" id="TDL91335.1"/>
    </source>
</evidence>
<dbReference type="InterPro" id="IPR036986">
    <property type="entry name" value="S4_RNA-bd_sf"/>
</dbReference>
<dbReference type="SMART" id="SM00363">
    <property type="entry name" value="S4"/>
    <property type="match status" value="1"/>
</dbReference>
<organism evidence="4 5">
    <name type="scientific">Meridianimarinicoccus aquatilis</name>
    <dbReference type="NCBI Taxonomy" id="2552766"/>
    <lineage>
        <taxon>Bacteria</taxon>
        <taxon>Pseudomonadati</taxon>
        <taxon>Pseudomonadota</taxon>
        <taxon>Alphaproteobacteria</taxon>
        <taxon>Rhodobacterales</taxon>
        <taxon>Paracoccaceae</taxon>
        <taxon>Meridianimarinicoccus</taxon>
    </lineage>
</organism>
<accession>A0A4R6B4F2</accession>
<dbReference type="CDD" id="cd00165">
    <property type="entry name" value="S4"/>
    <property type="match status" value="1"/>
</dbReference>
<feature type="domain" description="RNA-binding S4" evidence="3">
    <location>
        <begin position="11"/>
        <end position="71"/>
    </location>
</feature>
<protein>
    <submittedName>
        <fullName evidence="4">RNA-binding S4 domain-containing protein</fullName>
    </submittedName>
</protein>
<comment type="caution">
    <text evidence="4">The sequence shown here is derived from an EMBL/GenBank/DDBJ whole genome shotgun (WGS) entry which is preliminary data.</text>
</comment>
<dbReference type="Pfam" id="PF01479">
    <property type="entry name" value="S4"/>
    <property type="match status" value="1"/>
</dbReference>
<sequence length="129" mass="14122">MSPETGSDASLRLDKWLWHARFFKTRSRSAEVVSGGHVRVNARPVSKASFAVRPGDTLTFAQGRTIRVVRIVGIADRRGPAAEAQALYDDLSPPAEPTFKEAGAPTAERGRINRKDRRAGRLSKQGPLD</sequence>
<dbReference type="PROSITE" id="PS50889">
    <property type="entry name" value="S4"/>
    <property type="match status" value="1"/>
</dbReference>
<feature type="region of interest" description="Disordered" evidence="2">
    <location>
        <begin position="89"/>
        <end position="129"/>
    </location>
</feature>
<evidence type="ECO:0000256" key="1">
    <source>
        <dbReference type="PROSITE-ProRule" id="PRU00182"/>
    </source>
</evidence>
<dbReference type="AlphaFoldDB" id="A0A4R6B4F2"/>
<dbReference type="OrthoDB" id="9797176at2"/>
<name>A0A4R6B4F2_9RHOB</name>
<evidence type="ECO:0000313" key="5">
    <source>
        <dbReference type="Proteomes" id="UP000294562"/>
    </source>
</evidence>
<dbReference type="Gene3D" id="3.10.290.10">
    <property type="entry name" value="RNA-binding S4 domain"/>
    <property type="match status" value="1"/>
</dbReference>
<keyword evidence="1" id="KW-0694">RNA-binding</keyword>
<proteinExistence type="predicted"/>
<dbReference type="GO" id="GO:0003723">
    <property type="term" value="F:RNA binding"/>
    <property type="evidence" value="ECO:0007669"/>
    <property type="project" value="UniProtKB-KW"/>
</dbReference>
<keyword evidence="5" id="KW-1185">Reference proteome</keyword>
<reference evidence="4 5" key="1">
    <citation type="submission" date="2019-03" db="EMBL/GenBank/DDBJ databases">
        <title>Rhodobacteraceae bacterium SM1902, a new member of the family Rhodobacteraceae isolated from Yantai.</title>
        <authorList>
            <person name="Sun Y."/>
        </authorList>
    </citation>
    <scope>NUCLEOTIDE SEQUENCE [LARGE SCALE GENOMIC DNA]</scope>
    <source>
        <strain evidence="4 5">SM1902</strain>
    </source>
</reference>
<dbReference type="Proteomes" id="UP000294562">
    <property type="component" value="Unassembled WGS sequence"/>
</dbReference>